<gene>
    <name evidence="1" type="ORF">PanWU01x14_192610</name>
</gene>
<proteinExistence type="predicted"/>
<dbReference type="EMBL" id="JXTB01000190">
    <property type="protein sequence ID" value="PON54755.1"/>
    <property type="molecule type" value="Genomic_DNA"/>
</dbReference>
<organism evidence="1 2">
    <name type="scientific">Parasponia andersonii</name>
    <name type="common">Sponia andersonii</name>
    <dbReference type="NCBI Taxonomy" id="3476"/>
    <lineage>
        <taxon>Eukaryota</taxon>
        <taxon>Viridiplantae</taxon>
        <taxon>Streptophyta</taxon>
        <taxon>Embryophyta</taxon>
        <taxon>Tracheophyta</taxon>
        <taxon>Spermatophyta</taxon>
        <taxon>Magnoliopsida</taxon>
        <taxon>eudicotyledons</taxon>
        <taxon>Gunneridae</taxon>
        <taxon>Pentapetalae</taxon>
        <taxon>rosids</taxon>
        <taxon>fabids</taxon>
        <taxon>Rosales</taxon>
        <taxon>Cannabaceae</taxon>
        <taxon>Parasponia</taxon>
    </lineage>
</organism>
<name>A0A2P5C174_PARAD</name>
<dbReference type="Proteomes" id="UP000237105">
    <property type="component" value="Unassembled WGS sequence"/>
</dbReference>
<evidence type="ECO:0000313" key="1">
    <source>
        <dbReference type="EMBL" id="PON54755.1"/>
    </source>
</evidence>
<dbReference type="AlphaFoldDB" id="A0A2P5C174"/>
<accession>A0A2P5C174</accession>
<reference evidence="2" key="1">
    <citation type="submission" date="2016-06" db="EMBL/GenBank/DDBJ databases">
        <title>Parallel loss of symbiosis genes in relatives of nitrogen-fixing non-legume Parasponia.</title>
        <authorList>
            <person name="Van Velzen R."/>
            <person name="Holmer R."/>
            <person name="Bu F."/>
            <person name="Rutten L."/>
            <person name="Van Zeijl A."/>
            <person name="Liu W."/>
            <person name="Santuari L."/>
            <person name="Cao Q."/>
            <person name="Sharma T."/>
            <person name="Shen D."/>
            <person name="Roswanjaya Y."/>
            <person name="Wardhani T."/>
            <person name="Kalhor M.S."/>
            <person name="Jansen J."/>
            <person name="Van den Hoogen J."/>
            <person name="Gungor B."/>
            <person name="Hartog M."/>
            <person name="Hontelez J."/>
            <person name="Verver J."/>
            <person name="Yang W.-C."/>
            <person name="Schijlen E."/>
            <person name="Repin R."/>
            <person name="Schilthuizen M."/>
            <person name="Schranz E."/>
            <person name="Heidstra R."/>
            <person name="Miyata K."/>
            <person name="Fedorova E."/>
            <person name="Kohlen W."/>
            <person name="Bisseling T."/>
            <person name="Smit S."/>
            <person name="Geurts R."/>
        </authorList>
    </citation>
    <scope>NUCLEOTIDE SEQUENCE [LARGE SCALE GENOMIC DNA]</scope>
    <source>
        <strain evidence="2">cv. WU1-14</strain>
    </source>
</reference>
<sequence length="61" mass="6631">MSNTGNGAKNGKELLKLRLGMLREMRKTMKHCLHNALAHTRCGLKTLDASAVDPSPRKGDG</sequence>
<protein>
    <submittedName>
        <fullName evidence="1">Uncharacterized protein</fullName>
    </submittedName>
</protein>
<evidence type="ECO:0000313" key="2">
    <source>
        <dbReference type="Proteomes" id="UP000237105"/>
    </source>
</evidence>
<comment type="caution">
    <text evidence="1">The sequence shown here is derived from an EMBL/GenBank/DDBJ whole genome shotgun (WGS) entry which is preliminary data.</text>
</comment>
<keyword evidence="2" id="KW-1185">Reference proteome</keyword>